<feature type="binding site" evidence="8">
    <location>
        <begin position="183"/>
        <end position="184"/>
    </location>
    <ligand>
        <name>ATP</name>
        <dbReference type="ChEBI" id="CHEBI:30616"/>
    </ligand>
</feature>
<keyword evidence="4 8" id="KW-0067">ATP-binding</keyword>
<dbReference type="InterPro" id="IPR036890">
    <property type="entry name" value="HATPase_C_sf"/>
</dbReference>
<dbReference type="SUPFAM" id="SSF110942">
    <property type="entry name" value="HSP90 C-terminal domain"/>
    <property type="match status" value="1"/>
</dbReference>
<dbReference type="AlphaFoldDB" id="D7FVX2"/>
<feature type="region of interest" description="Disordered" evidence="9">
    <location>
        <begin position="730"/>
        <end position="777"/>
    </location>
</feature>
<keyword evidence="10" id="KW-0346">Stress response</keyword>
<dbReference type="GO" id="GO:0140662">
    <property type="term" value="F:ATP-dependent protein folding chaperone"/>
    <property type="evidence" value="ECO:0007669"/>
    <property type="project" value="InterPro"/>
</dbReference>
<dbReference type="Proteomes" id="UP000002630">
    <property type="component" value="Linkage Group LG02"/>
</dbReference>
<dbReference type="HAMAP" id="MF_00505">
    <property type="entry name" value="HSP90"/>
    <property type="match status" value="1"/>
</dbReference>
<dbReference type="SUPFAM" id="SSF54211">
    <property type="entry name" value="Ribosomal protein S5 domain 2-like"/>
    <property type="match status" value="1"/>
</dbReference>
<dbReference type="PRINTS" id="PR00775">
    <property type="entry name" value="HEATSHOCK90"/>
</dbReference>
<feature type="region of interest" description="Disordered" evidence="9">
    <location>
        <begin position="47"/>
        <end position="67"/>
    </location>
</feature>
<evidence type="ECO:0000256" key="5">
    <source>
        <dbReference type="ARBA" id="ARBA00022946"/>
    </source>
</evidence>
<evidence type="ECO:0000313" key="11">
    <source>
        <dbReference type="Proteomes" id="UP000002630"/>
    </source>
</evidence>
<organism evidence="10 11">
    <name type="scientific">Ectocarpus siliculosus</name>
    <name type="common">Brown alga</name>
    <name type="synonym">Conferva siliculosa</name>
    <dbReference type="NCBI Taxonomy" id="2880"/>
    <lineage>
        <taxon>Eukaryota</taxon>
        <taxon>Sar</taxon>
        <taxon>Stramenopiles</taxon>
        <taxon>Ochrophyta</taxon>
        <taxon>PX clade</taxon>
        <taxon>Phaeophyceae</taxon>
        <taxon>Ectocarpales</taxon>
        <taxon>Ectocarpaceae</taxon>
        <taxon>Ectocarpus</taxon>
    </lineage>
</organism>
<feature type="region of interest" description="Disordered" evidence="9">
    <location>
        <begin position="1"/>
        <end position="29"/>
    </location>
</feature>
<evidence type="ECO:0000256" key="7">
    <source>
        <dbReference type="ARBA" id="ARBA00023186"/>
    </source>
</evidence>
<dbReference type="InterPro" id="IPR020568">
    <property type="entry name" value="Ribosomal_Su5_D2-typ_SF"/>
</dbReference>
<dbReference type="InterPro" id="IPR001404">
    <property type="entry name" value="Hsp90_fam"/>
</dbReference>
<dbReference type="GO" id="GO:0016887">
    <property type="term" value="F:ATP hydrolysis activity"/>
    <property type="evidence" value="ECO:0007669"/>
    <property type="project" value="InterPro"/>
</dbReference>
<evidence type="ECO:0000256" key="4">
    <source>
        <dbReference type="ARBA" id="ARBA00022840"/>
    </source>
</evidence>
<dbReference type="InParanoid" id="D7FVX2"/>
<proteinExistence type="inferred from homology"/>
<accession>D7FVX2</accession>
<dbReference type="Gene3D" id="3.40.50.11260">
    <property type="match status" value="1"/>
</dbReference>
<dbReference type="FunFam" id="3.30.230.80:FF:000004">
    <property type="entry name" value="Heat shock protein 75 kDa"/>
    <property type="match status" value="1"/>
</dbReference>
<dbReference type="PIRSF" id="PIRSF002583">
    <property type="entry name" value="Hsp90"/>
    <property type="match status" value="1"/>
</dbReference>
<feature type="compositionally biased region" description="Low complexity" evidence="9">
    <location>
        <begin position="754"/>
        <end position="769"/>
    </location>
</feature>
<sequence>MMLRAVSGPLRRAASSSTTRPHPPQCARDTARRIACRASAKSDAAPAALGATLGSRGEESLRRQRRSPVMPTCWGVRGLSASSAQEEEKLEFQAETRQLLDIVTHSIYTDKEVFLRELISNASDAMEKLRHLQVVGEAIEEGSAPSEIMIATDEKEKTITIQDTGIGMTREELKLNLGTIARSGSKSFLKELNEAAGDGKDGDSPSGALEGIIGQFGVGFYSAFMVGDTVTVHTRSARDGSRSVWTSDGSGEFVVKEAEAVAEGEEEMPRGCKIVVKLRDGCEEYATQARVEEVVQKYSNFVGVPIKLNGEEVNTVEAIWMKSPSEVEDAKYDEFYKFIAKAYDEPLTKLHFRTDAPIELKALFFFPSYHTEKFGMARLEPGVSLYSRKVLIEAKCPDLLPEWLRFVKGVVDSEDLPLSLSREKPQDTALLGKIGGVLTKKIIRFLQEMMRKEPEKYRTQFFAEFGAFLKEGVCQDFTHQGEIAKLLYFESNKGEKDELCSLDEYVSRCTPEQKEIYYLCAPNRELAMASPYYEAFGDSGREILFVYNTIDDFVMNNLKTYAGRPIKSAEAEDIELGGDDAAAKDSDEEEDRTAVAGLTSEDAEDLCSWLKESALPERVFEAKVTTRLKDSPAIISSHESAALRRMMRMIEQQNSGSAAALPKQKVEINPKHPLMTKLHVIKTSNPLLAQMIAEQVFDNALVAAGLMDDSRVMLPRVNDLMAKVLADVPLPTGSAGAGKAKKSKKKSNEKAANKEPTATSADAAASAADAKSETPST</sequence>
<dbReference type="GO" id="GO:0005739">
    <property type="term" value="C:mitochondrion"/>
    <property type="evidence" value="ECO:0007669"/>
    <property type="project" value="UniProtKB-SubCell"/>
</dbReference>
<dbReference type="EMBL" id="FN649727">
    <property type="protein sequence ID" value="CBJ25492.1"/>
    <property type="molecule type" value="Genomic_DNA"/>
</dbReference>
<evidence type="ECO:0000256" key="9">
    <source>
        <dbReference type="SAM" id="MobiDB-lite"/>
    </source>
</evidence>
<dbReference type="GO" id="GO:0070013">
    <property type="term" value="C:intracellular organelle lumen"/>
    <property type="evidence" value="ECO:0007669"/>
    <property type="project" value="UniProtKB-ARBA"/>
</dbReference>
<dbReference type="Pfam" id="PF13589">
    <property type="entry name" value="HATPase_c_3"/>
    <property type="match status" value="1"/>
</dbReference>
<dbReference type="Gene3D" id="1.20.120.790">
    <property type="entry name" value="Heat shock protein 90, C-terminal domain"/>
    <property type="match status" value="1"/>
</dbReference>
<gene>
    <name evidence="10" type="primary">Hsp</name>
    <name evidence="10" type="ORF">Esi_0003_0087</name>
</gene>
<dbReference type="CDD" id="cd16927">
    <property type="entry name" value="HATPase_Hsp90-like"/>
    <property type="match status" value="1"/>
</dbReference>
<dbReference type="FunFam" id="3.40.50.11260:FF:000004">
    <property type="entry name" value="Heat shock protein 75 mitochondrial"/>
    <property type="match status" value="1"/>
</dbReference>
<evidence type="ECO:0000256" key="2">
    <source>
        <dbReference type="ARBA" id="ARBA00008239"/>
    </source>
</evidence>
<dbReference type="PANTHER" id="PTHR11528">
    <property type="entry name" value="HEAT SHOCK PROTEIN 90 FAMILY MEMBER"/>
    <property type="match status" value="1"/>
</dbReference>
<feature type="binding site" evidence="8">
    <location>
        <position position="117"/>
    </location>
    <ligand>
        <name>ATP</name>
        <dbReference type="ChEBI" id="CHEBI:30616"/>
    </ligand>
</feature>
<keyword evidence="3 8" id="KW-0547">Nucleotide-binding</keyword>
<dbReference type="InterPro" id="IPR037196">
    <property type="entry name" value="HSP90_C"/>
</dbReference>
<dbReference type="GO" id="GO:0051082">
    <property type="term" value="F:unfolded protein binding"/>
    <property type="evidence" value="ECO:0007669"/>
    <property type="project" value="InterPro"/>
</dbReference>
<dbReference type="FunFam" id="1.20.120.790:FF:000004">
    <property type="entry name" value="Heat shock protein 75 kDa"/>
    <property type="match status" value="1"/>
</dbReference>
<keyword evidence="6" id="KW-0496">Mitochondrion</keyword>
<dbReference type="InterPro" id="IPR019805">
    <property type="entry name" value="Heat_shock_protein_90_CS"/>
</dbReference>
<dbReference type="FunCoup" id="D7FVX2">
    <property type="interactions" value="225"/>
</dbReference>
<name>D7FVX2_ECTSI</name>
<keyword evidence="7" id="KW-0143">Chaperone</keyword>
<feature type="binding site" evidence="8">
    <location>
        <position position="176"/>
    </location>
    <ligand>
        <name>ATP</name>
        <dbReference type="ChEBI" id="CHEBI:30616"/>
    </ligand>
</feature>
<feature type="binding site" evidence="8">
    <location>
        <position position="168"/>
    </location>
    <ligand>
        <name>ATP</name>
        <dbReference type="ChEBI" id="CHEBI:30616"/>
    </ligand>
</feature>
<dbReference type="Pfam" id="PF00183">
    <property type="entry name" value="HSP90"/>
    <property type="match status" value="1"/>
</dbReference>
<feature type="binding site" evidence="8">
    <location>
        <position position="422"/>
    </location>
    <ligand>
        <name>ATP</name>
        <dbReference type="ChEBI" id="CHEBI:30616"/>
    </ligand>
</feature>
<comment type="similarity">
    <text evidence="2">Belongs to the heat shock protein 90 family.</text>
</comment>
<feature type="binding site" evidence="8">
    <location>
        <begin position="215"/>
        <end position="220"/>
    </location>
    <ligand>
        <name>ATP</name>
        <dbReference type="ChEBI" id="CHEBI:30616"/>
    </ligand>
</feature>
<dbReference type="InterPro" id="IPR020575">
    <property type="entry name" value="Hsp90_N"/>
</dbReference>
<keyword evidence="11" id="KW-1185">Reference proteome</keyword>
<dbReference type="NCBIfam" id="NF003555">
    <property type="entry name" value="PRK05218.1"/>
    <property type="match status" value="1"/>
</dbReference>
<feature type="binding site" evidence="8">
    <location>
        <position position="121"/>
    </location>
    <ligand>
        <name>ATP</name>
        <dbReference type="ChEBI" id="CHEBI:30616"/>
    </ligand>
</feature>
<keyword evidence="5" id="KW-0809">Transit peptide</keyword>
<dbReference type="OrthoDB" id="28737at2759"/>
<evidence type="ECO:0000256" key="8">
    <source>
        <dbReference type="PIRSR" id="PIRSR002583-1"/>
    </source>
</evidence>
<feature type="binding site" evidence="8">
    <location>
        <position position="163"/>
    </location>
    <ligand>
        <name>ATP</name>
        <dbReference type="ChEBI" id="CHEBI:30616"/>
    </ligand>
</feature>
<comment type="subcellular location">
    <subcellularLocation>
        <location evidence="1">Mitochondrion</location>
    </subcellularLocation>
</comment>
<evidence type="ECO:0000313" key="10">
    <source>
        <dbReference type="EMBL" id="CBJ25492.1"/>
    </source>
</evidence>
<dbReference type="Gene3D" id="3.30.230.80">
    <property type="match status" value="1"/>
</dbReference>
<dbReference type="PROSITE" id="PS00298">
    <property type="entry name" value="HSP90"/>
    <property type="match status" value="1"/>
</dbReference>
<dbReference type="STRING" id="2880.D7FVX2"/>
<evidence type="ECO:0000256" key="1">
    <source>
        <dbReference type="ARBA" id="ARBA00004173"/>
    </source>
</evidence>
<dbReference type="Gene3D" id="3.30.565.10">
    <property type="entry name" value="Histidine kinase-like ATPase, C-terminal domain"/>
    <property type="match status" value="1"/>
</dbReference>
<dbReference type="GO" id="GO:0005524">
    <property type="term" value="F:ATP binding"/>
    <property type="evidence" value="ECO:0007669"/>
    <property type="project" value="UniProtKB-KW"/>
</dbReference>
<evidence type="ECO:0000256" key="3">
    <source>
        <dbReference type="ARBA" id="ARBA00022741"/>
    </source>
</evidence>
<protein>
    <submittedName>
        <fullName evidence="10">Heat shock protein Hsp90</fullName>
    </submittedName>
</protein>
<evidence type="ECO:0000256" key="6">
    <source>
        <dbReference type="ARBA" id="ARBA00023128"/>
    </source>
</evidence>
<dbReference type="SUPFAM" id="SSF55874">
    <property type="entry name" value="ATPase domain of HSP90 chaperone/DNA topoisomerase II/histidine kinase"/>
    <property type="match status" value="1"/>
</dbReference>
<dbReference type="EMBL" id="FN648486">
    <property type="protein sequence ID" value="CBJ25492.1"/>
    <property type="molecule type" value="Genomic_DNA"/>
</dbReference>
<reference evidence="10 11" key="1">
    <citation type="journal article" date="2010" name="Nature">
        <title>The Ectocarpus genome and the independent evolution of multicellularity in brown algae.</title>
        <authorList>
            <person name="Cock J.M."/>
            <person name="Sterck L."/>
            <person name="Rouze P."/>
            <person name="Scornet D."/>
            <person name="Allen A.E."/>
            <person name="Amoutzias G."/>
            <person name="Anthouard V."/>
            <person name="Artiguenave F."/>
            <person name="Aury J.M."/>
            <person name="Badger J.H."/>
            <person name="Beszteri B."/>
            <person name="Billiau K."/>
            <person name="Bonnet E."/>
            <person name="Bothwell J.H."/>
            <person name="Bowler C."/>
            <person name="Boyen C."/>
            <person name="Brownlee C."/>
            <person name="Carrano C.J."/>
            <person name="Charrier B."/>
            <person name="Cho G.Y."/>
            <person name="Coelho S.M."/>
            <person name="Collen J."/>
            <person name="Corre E."/>
            <person name="Da Silva C."/>
            <person name="Delage L."/>
            <person name="Delaroque N."/>
            <person name="Dittami S.M."/>
            <person name="Doulbeau S."/>
            <person name="Elias M."/>
            <person name="Farnham G."/>
            <person name="Gachon C.M."/>
            <person name="Gschloessl B."/>
            <person name="Heesch S."/>
            <person name="Jabbari K."/>
            <person name="Jubin C."/>
            <person name="Kawai H."/>
            <person name="Kimura K."/>
            <person name="Kloareg B."/>
            <person name="Kupper F.C."/>
            <person name="Lang D."/>
            <person name="Le Bail A."/>
            <person name="Leblanc C."/>
            <person name="Lerouge P."/>
            <person name="Lohr M."/>
            <person name="Lopez P.J."/>
            <person name="Martens C."/>
            <person name="Maumus F."/>
            <person name="Michel G."/>
            <person name="Miranda-Saavedra D."/>
            <person name="Morales J."/>
            <person name="Moreau H."/>
            <person name="Motomura T."/>
            <person name="Nagasato C."/>
            <person name="Napoli C.A."/>
            <person name="Nelson D.R."/>
            <person name="Nyvall-Collen P."/>
            <person name="Peters A.F."/>
            <person name="Pommier C."/>
            <person name="Potin P."/>
            <person name="Poulain J."/>
            <person name="Quesneville H."/>
            <person name="Read B."/>
            <person name="Rensing S.A."/>
            <person name="Ritter A."/>
            <person name="Rousvoal S."/>
            <person name="Samanta M."/>
            <person name="Samson G."/>
            <person name="Schroeder D.C."/>
            <person name="Segurens B."/>
            <person name="Strittmatter M."/>
            <person name="Tonon T."/>
            <person name="Tregear J.W."/>
            <person name="Valentin K."/>
            <person name="von Dassow P."/>
            <person name="Yamagishi T."/>
            <person name="Van de Peer Y."/>
            <person name="Wincker P."/>
        </authorList>
    </citation>
    <scope>NUCLEOTIDE SEQUENCE [LARGE SCALE GENOMIC DNA]</scope>
    <source>
        <strain evidence="11">Ec32 / CCAP1310/4</strain>
    </source>
</reference>